<dbReference type="Proteomes" id="UP001224533">
    <property type="component" value="Plasmid unnamed1"/>
</dbReference>
<evidence type="ECO:0000313" key="4">
    <source>
        <dbReference type="Proteomes" id="UP001224533"/>
    </source>
</evidence>
<dbReference type="Pfam" id="PF02452">
    <property type="entry name" value="PemK_toxin"/>
    <property type="match status" value="1"/>
</dbReference>
<dbReference type="RefSeq" id="WP_283474820.1">
    <property type="nucleotide sequence ID" value="NZ_CP114502.1"/>
</dbReference>
<keyword evidence="3" id="KW-0614">Plasmid</keyword>
<keyword evidence="2" id="KW-1277">Toxin-antitoxin system</keyword>
<evidence type="ECO:0000313" key="3">
    <source>
        <dbReference type="EMBL" id="WHS18616.1"/>
    </source>
</evidence>
<gene>
    <name evidence="3" type="ORF">O2U02_10265</name>
</gene>
<proteinExistence type="inferred from homology"/>
<accession>A0ABD7YXN4</accession>
<dbReference type="Gene3D" id="2.30.30.110">
    <property type="match status" value="1"/>
</dbReference>
<dbReference type="InterPro" id="IPR011067">
    <property type="entry name" value="Plasmid_toxin/cell-grow_inhib"/>
</dbReference>
<dbReference type="EMBL" id="CP114510">
    <property type="protein sequence ID" value="WHS18616.1"/>
    <property type="molecule type" value="Genomic_DNA"/>
</dbReference>
<evidence type="ECO:0000256" key="2">
    <source>
        <dbReference type="ARBA" id="ARBA00022649"/>
    </source>
</evidence>
<dbReference type="AlphaFoldDB" id="A0ABD7YXN4"/>
<dbReference type="InterPro" id="IPR003477">
    <property type="entry name" value="PemK-like"/>
</dbReference>
<reference evidence="3 4" key="1">
    <citation type="submission" date="2022-12" db="EMBL/GenBank/DDBJ databases">
        <title>Assessment of beneficial effects and identification of host adaptation-associated genes of Ligilactobacillus salivarius isolated from Meles meles.</title>
        <authorList>
            <person name="Wang Y."/>
        </authorList>
    </citation>
    <scope>NUCLEOTIDE SEQUENCE [LARGE SCALE GENOMIC DNA]</scope>
    <source>
        <strain evidence="3 4">S35</strain>
        <plasmid evidence="3 4">unnamed1</plasmid>
    </source>
</reference>
<sequence>MKINDIYTAYVSWPGGGKRRPVLIIEDGKEKVTVFKITTKYEQKSDRIKKNYFPISNWKESGLDKQSYIDTNRKKNLPKDKVTFKKVGRLSEKDLSKFNEFTKNR</sequence>
<evidence type="ECO:0000256" key="1">
    <source>
        <dbReference type="ARBA" id="ARBA00007521"/>
    </source>
</evidence>
<name>A0ABD7YXN4_9LACO</name>
<geneLocation type="plasmid" evidence="3 4">
    <name>unnamed1</name>
</geneLocation>
<comment type="similarity">
    <text evidence="1">Belongs to the PemK/MazF family.</text>
</comment>
<dbReference type="SUPFAM" id="SSF50118">
    <property type="entry name" value="Cell growth inhibitor/plasmid maintenance toxic component"/>
    <property type="match status" value="1"/>
</dbReference>
<protein>
    <submittedName>
        <fullName evidence="3">Type II toxin-antitoxin system PemK/MazF family toxin</fullName>
    </submittedName>
</protein>
<organism evidence="3 4">
    <name type="scientific">Ligilactobacillus salivarius</name>
    <dbReference type="NCBI Taxonomy" id="1624"/>
    <lineage>
        <taxon>Bacteria</taxon>
        <taxon>Bacillati</taxon>
        <taxon>Bacillota</taxon>
        <taxon>Bacilli</taxon>
        <taxon>Lactobacillales</taxon>
        <taxon>Lactobacillaceae</taxon>
        <taxon>Ligilactobacillus</taxon>
    </lineage>
</organism>